<feature type="transmembrane region" description="Helical" evidence="4">
    <location>
        <begin position="234"/>
        <end position="255"/>
    </location>
</feature>
<gene>
    <name evidence="6" type="ORF">R1flu_008136</name>
</gene>
<dbReference type="InterPro" id="IPR000719">
    <property type="entry name" value="Prot_kinase_dom"/>
</dbReference>
<dbReference type="FunFam" id="3.30.200.20:FF:000015">
    <property type="entry name" value="Somatic embryogenesis receptor kinase 1"/>
    <property type="match status" value="1"/>
</dbReference>
<reference evidence="6 7" key="1">
    <citation type="submission" date="2024-09" db="EMBL/GenBank/DDBJ databases">
        <title>Chromosome-scale assembly of Riccia fluitans.</title>
        <authorList>
            <person name="Paukszto L."/>
            <person name="Sawicki J."/>
            <person name="Karawczyk K."/>
            <person name="Piernik-Szablinska J."/>
            <person name="Szczecinska M."/>
            <person name="Mazdziarz M."/>
        </authorList>
    </citation>
    <scope>NUCLEOTIDE SEQUENCE [LARGE SCALE GENOMIC DNA]</scope>
    <source>
        <strain evidence="6">Rf_01</strain>
        <tissue evidence="6">Aerial parts of the thallus</tissue>
    </source>
</reference>
<evidence type="ECO:0000256" key="2">
    <source>
        <dbReference type="ARBA" id="ARBA00022840"/>
    </source>
</evidence>
<dbReference type="GO" id="GO:0005524">
    <property type="term" value="F:ATP binding"/>
    <property type="evidence" value="ECO:0007669"/>
    <property type="project" value="UniProtKB-UniRule"/>
</dbReference>
<dbReference type="InterPro" id="IPR011009">
    <property type="entry name" value="Kinase-like_dom_sf"/>
</dbReference>
<dbReference type="PROSITE" id="PS50011">
    <property type="entry name" value="PROTEIN_KINASE_DOM"/>
    <property type="match status" value="1"/>
</dbReference>
<dbReference type="Gene3D" id="3.30.200.20">
    <property type="entry name" value="Phosphorylase Kinase, domain 1"/>
    <property type="match status" value="1"/>
</dbReference>
<feature type="binding site" evidence="3">
    <location>
        <position position="326"/>
    </location>
    <ligand>
        <name>ATP</name>
        <dbReference type="ChEBI" id="CHEBI:30616"/>
    </ligand>
</feature>
<name>A0ABD1YAW8_9MARC</name>
<keyword evidence="4" id="KW-0812">Transmembrane</keyword>
<feature type="domain" description="Protein kinase" evidence="5">
    <location>
        <begin position="298"/>
        <end position="394"/>
    </location>
</feature>
<dbReference type="AlphaFoldDB" id="A0ABD1YAW8"/>
<evidence type="ECO:0000256" key="4">
    <source>
        <dbReference type="SAM" id="Phobius"/>
    </source>
</evidence>
<keyword evidence="4" id="KW-0472">Membrane</keyword>
<dbReference type="SUPFAM" id="SSF56112">
    <property type="entry name" value="Protein kinase-like (PK-like)"/>
    <property type="match status" value="1"/>
</dbReference>
<accession>A0ABD1YAW8</accession>
<evidence type="ECO:0000259" key="5">
    <source>
        <dbReference type="PROSITE" id="PS50011"/>
    </source>
</evidence>
<protein>
    <recommendedName>
        <fullName evidence="5">Protein kinase domain-containing protein</fullName>
    </recommendedName>
</protein>
<keyword evidence="1 3" id="KW-0547">Nucleotide-binding</keyword>
<dbReference type="InterPro" id="IPR001245">
    <property type="entry name" value="Ser-Thr/Tyr_kinase_cat_dom"/>
</dbReference>
<dbReference type="PROSITE" id="PS00107">
    <property type="entry name" value="PROTEIN_KINASE_ATP"/>
    <property type="match status" value="1"/>
</dbReference>
<evidence type="ECO:0000313" key="6">
    <source>
        <dbReference type="EMBL" id="KAL2623891.1"/>
    </source>
</evidence>
<dbReference type="PANTHER" id="PTHR47989:SF62">
    <property type="entry name" value="OS05G0423500 PROTEIN"/>
    <property type="match status" value="1"/>
</dbReference>
<evidence type="ECO:0000313" key="7">
    <source>
        <dbReference type="Proteomes" id="UP001605036"/>
    </source>
</evidence>
<dbReference type="Pfam" id="PF07714">
    <property type="entry name" value="PK_Tyr_Ser-Thr"/>
    <property type="match status" value="1"/>
</dbReference>
<dbReference type="EMBL" id="JBHFFA010000005">
    <property type="protein sequence ID" value="KAL2623891.1"/>
    <property type="molecule type" value="Genomic_DNA"/>
</dbReference>
<comment type="caution">
    <text evidence="6">The sequence shown here is derived from an EMBL/GenBank/DDBJ whole genome shotgun (WGS) entry which is preliminary data.</text>
</comment>
<organism evidence="6 7">
    <name type="scientific">Riccia fluitans</name>
    <dbReference type="NCBI Taxonomy" id="41844"/>
    <lineage>
        <taxon>Eukaryota</taxon>
        <taxon>Viridiplantae</taxon>
        <taxon>Streptophyta</taxon>
        <taxon>Embryophyta</taxon>
        <taxon>Marchantiophyta</taxon>
        <taxon>Marchantiopsida</taxon>
        <taxon>Marchantiidae</taxon>
        <taxon>Marchantiales</taxon>
        <taxon>Ricciaceae</taxon>
        <taxon>Riccia</taxon>
    </lineage>
</organism>
<keyword evidence="2 3" id="KW-0067">ATP-binding</keyword>
<dbReference type="Proteomes" id="UP001605036">
    <property type="component" value="Unassembled WGS sequence"/>
</dbReference>
<keyword evidence="4" id="KW-1133">Transmembrane helix</keyword>
<evidence type="ECO:0000256" key="1">
    <source>
        <dbReference type="ARBA" id="ARBA00022741"/>
    </source>
</evidence>
<proteinExistence type="predicted"/>
<sequence>MKGKDLLDTSQISFMFTRSLFEKTQYRKAALDARESFRGAMWIEKWMARAQKERIREVQDKEYRKRAKVDRRAALLTELSKAGKSLDEIRTLFELLDSVEKVVDDVNAPSGSSASSQLVVVSQYQWDTAIPPVSSQIPVLRQEVVEETFPTEAAENMAHFAAVTALVVNGGRVATRGAFQNVLVPEASARYGEPFMTVNADHNSLSKPTDKTSVVYKQLKSLIQASSSDSKKKVLGGVVACVVLVAALALYLVYYKQQRLKRKEKFFDVPADDDPEMVPLGQLRKFSFWELQIATDNFSSKNIVGQGGFGKVYKGCLSDVTTVAVKRLKEDHSPEGEHAVQTEVEMISNAVHRNLLRLQGFCTTPSERILVYPYMPNGSVASHLRASTTRGAFS</sequence>
<dbReference type="InterPro" id="IPR017441">
    <property type="entry name" value="Protein_kinase_ATP_BS"/>
</dbReference>
<evidence type="ECO:0000256" key="3">
    <source>
        <dbReference type="PROSITE-ProRule" id="PRU10141"/>
    </source>
</evidence>
<dbReference type="PANTHER" id="PTHR47989">
    <property type="entry name" value="OS01G0750732 PROTEIN"/>
    <property type="match status" value="1"/>
</dbReference>
<keyword evidence="7" id="KW-1185">Reference proteome</keyword>